<gene>
    <name evidence="1" type="ORF">HCN58_24995</name>
</gene>
<name>A0A7Y4GVL3_9BRAD</name>
<accession>A0A7Y4GVL3</accession>
<evidence type="ECO:0000313" key="2">
    <source>
        <dbReference type="Proteomes" id="UP000544122"/>
    </source>
</evidence>
<protein>
    <submittedName>
        <fullName evidence="1">Uncharacterized protein</fullName>
    </submittedName>
</protein>
<organism evidence="1 2">
    <name type="scientific">Bradyrhizobium australiense</name>
    <dbReference type="NCBI Taxonomy" id="2721161"/>
    <lineage>
        <taxon>Bacteria</taxon>
        <taxon>Pseudomonadati</taxon>
        <taxon>Pseudomonadota</taxon>
        <taxon>Alphaproteobacteria</taxon>
        <taxon>Hyphomicrobiales</taxon>
        <taxon>Nitrobacteraceae</taxon>
        <taxon>Bradyrhizobium</taxon>
    </lineage>
</organism>
<sequence length="68" mass="7562">MCLLCDDEKAYQAYMNYLDAMERQGKAADPDKAMDAVLDQLEAADKARANDPANDKTLSPFFCSPINK</sequence>
<dbReference type="RefSeq" id="WP_171582027.1">
    <property type="nucleotide sequence ID" value="NZ_JAAVLX010000008.1"/>
</dbReference>
<dbReference type="Proteomes" id="UP000544122">
    <property type="component" value="Unassembled WGS sequence"/>
</dbReference>
<evidence type="ECO:0000313" key="1">
    <source>
        <dbReference type="EMBL" id="NOJ42798.1"/>
    </source>
</evidence>
<dbReference type="AlphaFoldDB" id="A0A7Y4GVL3"/>
<reference evidence="1 2" key="1">
    <citation type="submission" date="2020-03" db="EMBL/GenBank/DDBJ databases">
        <title>Bradyrhizobium diversity isolated from nodules of Indigofera sp.</title>
        <authorList>
            <person name="Klepa M."/>
            <person name="Helene L."/>
            <person name="Hungria M."/>
        </authorList>
    </citation>
    <scope>NUCLEOTIDE SEQUENCE [LARGE SCALE GENOMIC DNA]</scope>
    <source>
        <strain evidence="1 2">WSM 1791</strain>
    </source>
</reference>
<proteinExistence type="predicted"/>
<keyword evidence="2" id="KW-1185">Reference proteome</keyword>
<comment type="caution">
    <text evidence="1">The sequence shown here is derived from an EMBL/GenBank/DDBJ whole genome shotgun (WGS) entry which is preliminary data.</text>
</comment>
<dbReference type="EMBL" id="JAAVLX010000008">
    <property type="protein sequence ID" value="NOJ42798.1"/>
    <property type="molecule type" value="Genomic_DNA"/>
</dbReference>